<evidence type="ECO:0000256" key="10">
    <source>
        <dbReference type="ARBA" id="ARBA00048525"/>
    </source>
</evidence>
<evidence type="ECO:0000256" key="6">
    <source>
        <dbReference type="ARBA" id="ARBA00014680"/>
    </source>
</evidence>
<dbReference type="InterPro" id="IPR013102">
    <property type="entry name" value="PYNP_C"/>
</dbReference>
<dbReference type="SMART" id="SM00941">
    <property type="entry name" value="PYNP_C"/>
    <property type="match status" value="1"/>
</dbReference>
<dbReference type="Pfam" id="PF07831">
    <property type="entry name" value="PYNP_C"/>
    <property type="match status" value="1"/>
</dbReference>
<evidence type="ECO:0000313" key="12">
    <source>
        <dbReference type="EMBL" id="GKX32267.1"/>
    </source>
</evidence>
<dbReference type="EMBL" id="BRLB01000030">
    <property type="protein sequence ID" value="GKX32267.1"/>
    <property type="molecule type" value="Genomic_DNA"/>
</dbReference>
<dbReference type="PANTHER" id="PTHR10515">
    <property type="entry name" value="THYMIDINE PHOSPHORYLASE"/>
    <property type="match status" value="1"/>
</dbReference>
<dbReference type="InterPro" id="IPR017872">
    <property type="entry name" value="Pyrmidine_PPase_CS"/>
</dbReference>
<protein>
    <recommendedName>
        <fullName evidence="6">Pyrimidine-nucleoside phosphorylase</fullName>
        <ecNumber evidence="5">2.4.2.2</ecNumber>
    </recommendedName>
</protein>
<dbReference type="Gene3D" id="3.90.1170.30">
    <property type="entry name" value="Pyrimidine nucleoside phosphorylase-like, C-terminal domain"/>
    <property type="match status" value="1"/>
</dbReference>
<dbReference type="Gene3D" id="1.20.970.10">
    <property type="entry name" value="Transferase, Pyrimidine Nucleoside Phosphorylase, Chain C"/>
    <property type="match status" value="1"/>
</dbReference>
<evidence type="ECO:0000256" key="1">
    <source>
        <dbReference type="ARBA" id="ARBA00001066"/>
    </source>
</evidence>
<dbReference type="GO" id="GO:0009032">
    <property type="term" value="F:thymidine phosphorylase activity"/>
    <property type="evidence" value="ECO:0007669"/>
    <property type="project" value="TreeGrafter"/>
</dbReference>
<dbReference type="EC" id="2.4.2.2" evidence="5"/>
<dbReference type="SUPFAM" id="SSF47648">
    <property type="entry name" value="Nucleoside phosphorylase/phosphoribosyltransferase N-terminal domain"/>
    <property type="match status" value="1"/>
</dbReference>
<comment type="caution">
    <text evidence="12">The sequence shown here is derived from an EMBL/GenBank/DDBJ whole genome shotgun (WGS) entry which is preliminary data.</text>
</comment>
<dbReference type="RefSeq" id="WP_281819740.1">
    <property type="nucleotide sequence ID" value="NZ_BRLB01000030.1"/>
</dbReference>
<keyword evidence="13" id="KW-1185">Reference proteome</keyword>
<feature type="domain" description="Pyrimidine nucleoside phosphorylase C-terminal" evidence="11">
    <location>
        <begin position="345"/>
        <end position="419"/>
    </location>
</feature>
<dbReference type="GO" id="GO:0004645">
    <property type="term" value="F:1,4-alpha-oligoglucan phosphorylase activity"/>
    <property type="evidence" value="ECO:0007669"/>
    <property type="project" value="InterPro"/>
</dbReference>
<dbReference type="InterPro" id="IPR036320">
    <property type="entry name" value="Glycosyl_Trfase_fam3_N_dom_sf"/>
</dbReference>
<dbReference type="GO" id="GO:0006206">
    <property type="term" value="P:pyrimidine nucleobase metabolic process"/>
    <property type="evidence" value="ECO:0007669"/>
    <property type="project" value="InterPro"/>
</dbReference>
<dbReference type="InterPro" id="IPR036566">
    <property type="entry name" value="PYNP-like_C_sf"/>
</dbReference>
<keyword evidence="8" id="KW-0808">Transferase</keyword>
<dbReference type="Gene3D" id="3.40.1030.10">
    <property type="entry name" value="Nucleoside phosphorylase/phosphoribosyltransferase catalytic domain"/>
    <property type="match status" value="1"/>
</dbReference>
<dbReference type="PANTHER" id="PTHR10515:SF0">
    <property type="entry name" value="THYMIDINE PHOSPHORYLASE"/>
    <property type="match status" value="1"/>
</dbReference>
<evidence type="ECO:0000259" key="11">
    <source>
        <dbReference type="SMART" id="SM00941"/>
    </source>
</evidence>
<dbReference type="SUPFAM" id="SSF54680">
    <property type="entry name" value="Pyrimidine nucleoside phosphorylase C-terminal domain"/>
    <property type="match status" value="1"/>
</dbReference>
<dbReference type="InterPro" id="IPR035902">
    <property type="entry name" value="Nuc_phospho_transferase"/>
</dbReference>
<sequence length="441" mass="47635">MRMYDLIEKKKLGMVLSNDEINYFIKDYTEGMIPDYQVSALLMAIYFMGMNEEETLALTLAMAKSGDMLDLSKINGIKVDKHSTGGVGDKTTLVIAPMVAALGIPVAKMSGRGLGHTGGTIDKLESFDGFSTKVDKEIFIKNVNNIKIAIAGQTANLAPADKKLYALRDVTATVDNISLIASSIMSKKIASGSNAIVLDVKTGSGAFMKKEEDSFKLAEEMVKIGNGLDRDTTAIISDMDQPLGNAVGNSLEVIEAIETLKGNGPEDLMDLCLTLGSHMVKAAGKAETAEEGRKLLEETIVKGTALEKLKELVDAQGGNKLFVDDTDMFRKTKIIQPVKTNDSGYISHIEADEIGIASMILGGGRETKDSIIDFSVGIVIDKKVGAKVSKGDVLAYIHGNDQEKIKIAEEKVLSAYEFTEEKPKERKFIKGIITKHGIITI</sequence>
<dbReference type="Proteomes" id="UP001144256">
    <property type="component" value="Unassembled WGS sequence"/>
</dbReference>
<dbReference type="Pfam" id="PF02885">
    <property type="entry name" value="Glycos_trans_3N"/>
    <property type="match status" value="1"/>
</dbReference>
<evidence type="ECO:0000313" key="13">
    <source>
        <dbReference type="Proteomes" id="UP001144256"/>
    </source>
</evidence>
<comment type="catalytic activity">
    <reaction evidence="10">
        <text>thymidine + phosphate = 2-deoxy-alpha-D-ribose 1-phosphate + thymine</text>
        <dbReference type="Rhea" id="RHEA:16037"/>
        <dbReference type="ChEBI" id="CHEBI:17748"/>
        <dbReference type="ChEBI" id="CHEBI:17821"/>
        <dbReference type="ChEBI" id="CHEBI:43474"/>
        <dbReference type="ChEBI" id="CHEBI:57259"/>
        <dbReference type="EC" id="2.4.2.2"/>
    </reaction>
</comment>
<dbReference type="NCBIfam" id="NF004490">
    <property type="entry name" value="PRK05820.1"/>
    <property type="match status" value="1"/>
</dbReference>
<evidence type="ECO:0000256" key="7">
    <source>
        <dbReference type="ARBA" id="ARBA00022676"/>
    </source>
</evidence>
<dbReference type="PROSITE" id="PS00647">
    <property type="entry name" value="THYMID_PHOSPHORYLASE"/>
    <property type="match status" value="1"/>
</dbReference>
<organism evidence="12 13">
    <name type="scientific">Vallitalea longa</name>
    <dbReference type="NCBI Taxonomy" id="2936439"/>
    <lineage>
        <taxon>Bacteria</taxon>
        <taxon>Bacillati</taxon>
        <taxon>Bacillota</taxon>
        <taxon>Clostridia</taxon>
        <taxon>Lachnospirales</taxon>
        <taxon>Vallitaleaceae</taxon>
        <taxon>Vallitalea</taxon>
    </lineage>
</organism>
<evidence type="ECO:0000256" key="2">
    <source>
        <dbReference type="ARBA" id="ARBA00003877"/>
    </source>
</evidence>
<evidence type="ECO:0000256" key="9">
    <source>
        <dbReference type="ARBA" id="ARBA00048453"/>
    </source>
</evidence>
<dbReference type="InterPro" id="IPR018090">
    <property type="entry name" value="Pyrmidine_PPas_bac/euk"/>
</dbReference>
<accession>A0A9W6DI53</accession>
<dbReference type="GO" id="GO:0006213">
    <property type="term" value="P:pyrimidine nucleoside metabolic process"/>
    <property type="evidence" value="ECO:0007669"/>
    <property type="project" value="InterPro"/>
</dbReference>
<proteinExistence type="inferred from homology"/>
<comment type="catalytic activity">
    <reaction evidence="9">
        <text>uridine + phosphate = alpha-D-ribose 1-phosphate + uracil</text>
        <dbReference type="Rhea" id="RHEA:24388"/>
        <dbReference type="ChEBI" id="CHEBI:16704"/>
        <dbReference type="ChEBI" id="CHEBI:17568"/>
        <dbReference type="ChEBI" id="CHEBI:43474"/>
        <dbReference type="ChEBI" id="CHEBI:57720"/>
        <dbReference type="EC" id="2.4.2.2"/>
    </reaction>
</comment>
<keyword evidence="7" id="KW-0328">Glycosyltransferase</keyword>
<comment type="subunit">
    <text evidence="4">Homodimer.</text>
</comment>
<comment type="similarity">
    <text evidence="3">Belongs to the thymidine/pyrimidine-nucleoside phosphorylase family.</text>
</comment>
<evidence type="ECO:0000256" key="5">
    <source>
        <dbReference type="ARBA" id="ARBA00011889"/>
    </source>
</evidence>
<name>A0A9W6DI53_9FIRM</name>
<dbReference type="AlphaFoldDB" id="A0A9W6DI53"/>
<reference evidence="12" key="1">
    <citation type="submission" date="2022-06" db="EMBL/GenBank/DDBJ databases">
        <title>Vallitalea longa sp. nov., an anaerobic bacterium isolated from marine sediment.</title>
        <authorList>
            <person name="Hirano S."/>
            <person name="Terahara T."/>
            <person name="Mori K."/>
            <person name="Hamada M."/>
            <person name="Matsumoto R."/>
            <person name="Kobayashi T."/>
        </authorList>
    </citation>
    <scope>NUCLEOTIDE SEQUENCE</scope>
    <source>
        <strain evidence="12">SH18-1</strain>
    </source>
</reference>
<comment type="catalytic activity">
    <reaction evidence="1">
        <text>2'-deoxyuridine + phosphate = 2-deoxy-alpha-D-ribose 1-phosphate + uracil</text>
        <dbReference type="Rhea" id="RHEA:22824"/>
        <dbReference type="ChEBI" id="CHEBI:16450"/>
        <dbReference type="ChEBI" id="CHEBI:17568"/>
        <dbReference type="ChEBI" id="CHEBI:43474"/>
        <dbReference type="ChEBI" id="CHEBI:57259"/>
        <dbReference type="EC" id="2.4.2.2"/>
    </reaction>
</comment>
<evidence type="ECO:0000256" key="4">
    <source>
        <dbReference type="ARBA" id="ARBA00011738"/>
    </source>
</evidence>
<dbReference type="SUPFAM" id="SSF52418">
    <property type="entry name" value="Nucleoside phosphorylase/phosphoribosyltransferase catalytic domain"/>
    <property type="match status" value="1"/>
</dbReference>
<evidence type="ECO:0000256" key="3">
    <source>
        <dbReference type="ARBA" id="ARBA00006915"/>
    </source>
</evidence>
<dbReference type="NCBIfam" id="NF004747">
    <property type="entry name" value="PRK06078.1"/>
    <property type="match status" value="1"/>
</dbReference>
<dbReference type="PIRSF" id="PIRSF000478">
    <property type="entry name" value="TP_PyNP"/>
    <property type="match status" value="1"/>
</dbReference>
<evidence type="ECO:0000256" key="8">
    <source>
        <dbReference type="ARBA" id="ARBA00022679"/>
    </source>
</evidence>
<dbReference type="InterPro" id="IPR017459">
    <property type="entry name" value="Glycosyl_Trfase_fam3_N_dom"/>
</dbReference>
<dbReference type="InterPro" id="IPR000053">
    <property type="entry name" value="Thymidine/pyrmidine_PPase"/>
</dbReference>
<gene>
    <name evidence="12" type="primary">pdp</name>
    <name evidence="12" type="ORF">SH1V18_47470</name>
</gene>
<dbReference type="NCBIfam" id="TIGR02644">
    <property type="entry name" value="Y_phosphoryl"/>
    <property type="match status" value="1"/>
</dbReference>
<dbReference type="FunFam" id="3.40.1030.10:FF:000003">
    <property type="entry name" value="Pyrimidine-nucleoside phosphorylase"/>
    <property type="match status" value="1"/>
</dbReference>
<dbReference type="GO" id="GO:0005829">
    <property type="term" value="C:cytosol"/>
    <property type="evidence" value="ECO:0007669"/>
    <property type="project" value="TreeGrafter"/>
</dbReference>
<dbReference type="Pfam" id="PF00591">
    <property type="entry name" value="Glycos_transf_3"/>
    <property type="match status" value="1"/>
</dbReference>
<dbReference type="InterPro" id="IPR000312">
    <property type="entry name" value="Glycosyl_Trfase_fam3"/>
</dbReference>
<comment type="function">
    <text evidence="2">Catalyzes phosphorolysis of the pyrimidine nucleosides uridine, thymidine and 2'-deoxyuridine with the formation of the corresponding pyrimidine base and ribose-1-phosphate.</text>
</comment>